<sequence length="60" mass="6702">MAGPSGVGSHRQLGAERKHIRLRRISFDWQPGGCSKLRRNTETLSSLPTVLGSMKRLNKQ</sequence>
<keyword evidence="2" id="KW-1185">Reference proteome</keyword>
<reference evidence="1" key="1">
    <citation type="thesis" date="2021" institute="BYU ScholarsArchive" country="Provo, UT, USA">
        <title>Applications of and Algorithms for Genome Assembly and Genomic Analyses with an Emphasis on Marine Teleosts.</title>
        <authorList>
            <person name="Pickett B.D."/>
        </authorList>
    </citation>
    <scope>NUCLEOTIDE SEQUENCE</scope>
    <source>
        <strain evidence="1">HI-2016</strain>
    </source>
</reference>
<protein>
    <submittedName>
        <fullName evidence="1">Uncharacterized protein</fullName>
    </submittedName>
</protein>
<gene>
    <name evidence="1" type="ORF">JZ751_024929</name>
</gene>
<dbReference type="AlphaFoldDB" id="A0A8T2PFT2"/>
<accession>A0A8T2PFT2</accession>
<evidence type="ECO:0000313" key="1">
    <source>
        <dbReference type="EMBL" id="KAG9351039.1"/>
    </source>
</evidence>
<proteinExistence type="predicted"/>
<dbReference type="Proteomes" id="UP000824540">
    <property type="component" value="Unassembled WGS sequence"/>
</dbReference>
<dbReference type="EMBL" id="JAFBMS010000007">
    <property type="protein sequence ID" value="KAG9351039.1"/>
    <property type="molecule type" value="Genomic_DNA"/>
</dbReference>
<comment type="caution">
    <text evidence="1">The sequence shown here is derived from an EMBL/GenBank/DDBJ whole genome shotgun (WGS) entry which is preliminary data.</text>
</comment>
<organism evidence="1 2">
    <name type="scientific">Albula glossodonta</name>
    <name type="common">roundjaw bonefish</name>
    <dbReference type="NCBI Taxonomy" id="121402"/>
    <lineage>
        <taxon>Eukaryota</taxon>
        <taxon>Metazoa</taxon>
        <taxon>Chordata</taxon>
        <taxon>Craniata</taxon>
        <taxon>Vertebrata</taxon>
        <taxon>Euteleostomi</taxon>
        <taxon>Actinopterygii</taxon>
        <taxon>Neopterygii</taxon>
        <taxon>Teleostei</taxon>
        <taxon>Albuliformes</taxon>
        <taxon>Albulidae</taxon>
        <taxon>Albula</taxon>
    </lineage>
</organism>
<name>A0A8T2PFT2_9TELE</name>
<evidence type="ECO:0000313" key="2">
    <source>
        <dbReference type="Proteomes" id="UP000824540"/>
    </source>
</evidence>